<gene>
    <name evidence="6" type="ORF">FYJ85_10310</name>
</gene>
<reference evidence="6 7" key="1">
    <citation type="submission" date="2019-08" db="EMBL/GenBank/DDBJ databases">
        <title>In-depth cultivation of the pig gut microbiome towards novel bacterial diversity and tailored functional studies.</title>
        <authorList>
            <person name="Wylensek D."/>
            <person name="Hitch T.C.A."/>
            <person name="Clavel T."/>
        </authorList>
    </citation>
    <scope>NUCLEOTIDE SEQUENCE [LARGE SCALE GENOMIC DNA]</scope>
    <source>
        <strain evidence="6 7">BBE-744-WT-12</strain>
    </source>
</reference>
<sequence>MTHKTAGLRGKLRLLTIIGFSLVLLVCGGIVALFLFDIEDVIYARGKIASEIAYDIIGHMDGRVIRLNFEEGDDVEAGEVIALLDTILYDEQRVRIEAELREYEAELEVKKAELEALRTNPLPKELWYAETNLKESEDKAKRTQARLNRSLQLSSSNAISKREFEDAEIENIKVQGELARARENLAKVKSGIGERNIEKAERDIDLVRAKIEGRKEELKLVERRIRECRIVAPNDGRLVSIPCKYTRYVQKGDVAVKMSSGETVKGLAYVDENVVRKVRRNQNVRISSGVFNRLEYGSFYGKVDRIYDTPVQDPATNATRYPVEITIDAQGRPLRLGSSAEFAIVTGREPVIYTILNLTKDHDDYLEPEPEARPEGARAVR</sequence>
<organism evidence="6 7">
    <name type="scientific">Victivallis lenta</name>
    <dbReference type="NCBI Taxonomy" id="2606640"/>
    <lineage>
        <taxon>Bacteria</taxon>
        <taxon>Pseudomonadati</taxon>
        <taxon>Lentisphaerota</taxon>
        <taxon>Lentisphaeria</taxon>
        <taxon>Victivallales</taxon>
        <taxon>Victivallaceae</taxon>
        <taxon>Victivallis</taxon>
    </lineage>
</organism>
<dbReference type="GO" id="GO:0030313">
    <property type="term" value="C:cell envelope"/>
    <property type="evidence" value="ECO:0007669"/>
    <property type="project" value="UniProtKB-SubCell"/>
</dbReference>
<comment type="caution">
    <text evidence="6">The sequence shown here is derived from an EMBL/GenBank/DDBJ whole genome shotgun (WGS) entry which is preliminary data.</text>
</comment>
<dbReference type="SUPFAM" id="SSF111369">
    <property type="entry name" value="HlyD-like secretion proteins"/>
    <property type="match status" value="1"/>
</dbReference>
<dbReference type="Pfam" id="PF25917">
    <property type="entry name" value="BSH_RND"/>
    <property type="match status" value="1"/>
</dbReference>
<evidence type="ECO:0000256" key="3">
    <source>
        <dbReference type="SAM" id="Coils"/>
    </source>
</evidence>
<dbReference type="Gene3D" id="1.10.287.470">
    <property type="entry name" value="Helix hairpin bin"/>
    <property type="match status" value="1"/>
</dbReference>
<feature type="domain" description="Multidrug resistance protein MdtA-like barrel-sandwich hybrid" evidence="5">
    <location>
        <begin position="58"/>
        <end position="254"/>
    </location>
</feature>
<keyword evidence="4" id="KW-0812">Transmembrane</keyword>
<dbReference type="InterPro" id="IPR058625">
    <property type="entry name" value="MdtA-like_BSH"/>
</dbReference>
<dbReference type="Gene3D" id="2.40.30.170">
    <property type="match status" value="1"/>
</dbReference>
<dbReference type="InterPro" id="IPR050465">
    <property type="entry name" value="UPF0194_transport"/>
</dbReference>
<evidence type="ECO:0000256" key="4">
    <source>
        <dbReference type="SAM" id="Phobius"/>
    </source>
</evidence>
<keyword evidence="4" id="KW-0472">Membrane</keyword>
<dbReference type="PANTHER" id="PTHR32347:SF23">
    <property type="entry name" value="BLL5650 PROTEIN"/>
    <property type="match status" value="1"/>
</dbReference>
<keyword evidence="4" id="KW-1133">Transmembrane helix</keyword>
<evidence type="ECO:0000313" key="6">
    <source>
        <dbReference type="EMBL" id="MST97433.1"/>
    </source>
</evidence>
<evidence type="ECO:0000259" key="5">
    <source>
        <dbReference type="Pfam" id="PF25917"/>
    </source>
</evidence>
<evidence type="ECO:0000256" key="1">
    <source>
        <dbReference type="ARBA" id="ARBA00004196"/>
    </source>
</evidence>
<dbReference type="AlphaFoldDB" id="A0A844G2P8"/>
<evidence type="ECO:0000313" key="7">
    <source>
        <dbReference type="Proteomes" id="UP000435649"/>
    </source>
</evidence>
<proteinExistence type="predicted"/>
<evidence type="ECO:0000256" key="2">
    <source>
        <dbReference type="ARBA" id="ARBA00023054"/>
    </source>
</evidence>
<dbReference type="RefSeq" id="WP_106055400.1">
    <property type="nucleotide sequence ID" value="NZ_VUNS01000010.1"/>
</dbReference>
<comment type="subcellular location">
    <subcellularLocation>
        <location evidence="1">Cell envelope</location>
    </subcellularLocation>
</comment>
<keyword evidence="2 3" id="KW-0175">Coiled coil</keyword>
<protein>
    <submittedName>
        <fullName evidence="6">HlyD family efflux transporter periplasmic adaptor subunit</fullName>
    </submittedName>
</protein>
<name>A0A844G2P8_9BACT</name>
<dbReference type="Proteomes" id="UP000435649">
    <property type="component" value="Unassembled WGS sequence"/>
</dbReference>
<keyword evidence="7" id="KW-1185">Reference proteome</keyword>
<feature type="transmembrane region" description="Helical" evidence="4">
    <location>
        <begin position="12"/>
        <end position="36"/>
    </location>
</feature>
<dbReference type="EMBL" id="VUNS01000010">
    <property type="protein sequence ID" value="MST97433.1"/>
    <property type="molecule type" value="Genomic_DNA"/>
</dbReference>
<feature type="coiled-coil region" evidence="3">
    <location>
        <begin position="93"/>
        <end position="217"/>
    </location>
</feature>
<accession>A0A844G2P8</accession>
<dbReference type="Gene3D" id="2.40.50.100">
    <property type="match status" value="1"/>
</dbReference>
<dbReference type="PANTHER" id="PTHR32347">
    <property type="entry name" value="EFFLUX SYSTEM COMPONENT YKNX-RELATED"/>
    <property type="match status" value="1"/>
</dbReference>